<proteinExistence type="predicted"/>
<accession>A0A1M4SX70</accession>
<evidence type="ECO:0000313" key="1">
    <source>
        <dbReference type="EMBL" id="SHE36748.1"/>
    </source>
</evidence>
<dbReference type="AlphaFoldDB" id="A0A1M4SX70"/>
<protein>
    <submittedName>
        <fullName evidence="1">Uncharacterized protein</fullName>
    </submittedName>
</protein>
<evidence type="ECO:0000313" key="2">
    <source>
        <dbReference type="Proteomes" id="UP000184368"/>
    </source>
</evidence>
<organism evidence="1 2">
    <name type="scientific">Cnuella takakiae</name>
    <dbReference type="NCBI Taxonomy" id="1302690"/>
    <lineage>
        <taxon>Bacteria</taxon>
        <taxon>Pseudomonadati</taxon>
        <taxon>Bacteroidota</taxon>
        <taxon>Chitinophagia</taxon>
        <taxon>Chitinophagales</taxon>
        <taxon>Chitinophagaceae</taxon>
        <taxon>Cnuella</taxon>
    </lineage>
</organism>
<reference evidence="1 2" key="1">
    <citation type="submission" date="2016-11" db="EMBL/GenBank/DDBJ databases">
        <authorList>
            <person name="Jaros S."/>
            <person name="Januszkiewicz K."/>
            <person name="Wedrychowicz H."/>
        </authorList>
    </citation>
    <scope>NUCLEOTIDE SEQUENCE [LARGE SCALE GENOMIC DNA]</scope>
    <source>
        <strain evidence="1 2">DSM 26897</strain>
    </source>
</reference>
<name>A0A1M4SX70_9BACT</name>
<dbReference type="Proteomes" id="UP000184368">
    <property type="component" value="Unassembled WGS sequence"/>
</dbReference>
<keyword evidence="2" id="KW-1185">Reference proteome</keyword>
<dbReference type="EMBL" id="FQUO01000001">
    <property type="protein sequence ID" value="SHE36748.1"/>
    <property type="molecule type" value="Genomic_DNA"/>
</dbReference>
<gene>
    <name evidence="1" type="ORF">SAMN05444008_101262</name>
</gene>
<sequence>MCELRNSLAKQANSKNLHITLNFSLQDRKPDKLMLSSIANT</sequence>